<name>A0A7S3EJJ7_9RHOD</name>
<gene>
    <name evidence="1" type="ORF">RMAR00112_LOCUS26807</name>
</gene>
<organism evidence="1">
    <name type="scientific">Rhodosorus marinus</name>
    <dbReference type="NCBI Taxonomy" id="101924"/>
    <lineage>
        <taxon>Eukaryota</taxon>
        <taxon>Rhodophyta</taxon>
        <taxon>Stylonematophyceae</taxon>
        <taxon>Stylonematales</taxon>
        <taxon>Stylonemataceae</taxon>
        <taxon>Rhodosorus</taxon>
    </lineage>
</organism>
<proteinExistence type="predicted"/>
<dbReference type="EMBL" id="HBHW01034846">
    <property type="protein sequence ID" value="CAE0058742.1"/>
    <property type="molecule type" value="Transcribed_RNA"/>
</dbReference>
<reference evidence="1" key="1">
    <citation type="submission" date="2021-01" db="EMBL/GenBank/DDBJ databases">
        <authorList>
            <person name="Corre E."/>
            <person name="Pelletier E."/>
            <person name="Niang G."/>
            <person name="Scheremetjew M."/>
            <person name="Finn R."/>
            <person name="Kale V."/>
            <person name="Holt S."/>
            <person name="Cochrane G."/>
            <person name="Meng A."/>
            <person name="Brown T."/>
            <person name="Cohen L."/>
        </authorList>
    </citation>
    <scope>NUCLEOTIDE SEQUENCE</scope>
    <source>
        <strain evidence="1">CCMP 769</strain>
    </source>
</reference>
<accession>A0A7S3EJJ7</accession>
<sequence>MVVISRWICSACTYMRIIEKGWITAPHSTSTILNVCMATKRYVKRPFHVCLKASAQLGSVKITPSLLLSHQRRRQADLYRVEQAKRKGTWDPVHYRSRMRPEFLGTPYHHPPAEEE</sequence>
<protein>
    <submittedName>
        <fullName evidence="1">Uncharacterized protein</fullName>
    </submittedName>
</protein>
<evidence type="ECO:0000313" key="1">
    <source>
        <dbReference type="EMBL" id="CAE0058742.1"/>
    </source>
</evidence>
<dbReference type="AlphaFoldDB" id="A0A7S3EJJ7"/>